<feature type="compositionally biased region" description="Low complexity" evidence="1">
    <location>
        <begin position="250"/>
        <end position="265"/>
    </location>
</feature>
<protein>
    <submittedName>
        <fullName evidence="2">Uncharacterized protein</fullName>
    </submittedName>
</protein>
<feature type="region of interest" description="Disordered" evidence="1">
    <location>
        <begin position="126"/>
        <end position="152"/>
    </location>
</feature>
<dbReference type="AlphaFoldDB" id="A0AAV8UGE3"/>
<gene>
    <name evidence="2" type="ORF">NDN08_003758</name>
</gene>
<feature type="compositionally biased region" description="Basic and acidic residues" evidence="1">
    <location>
        <begin position="291"/>
        <end position="302"/>
    </location>
</feature>
<feature type="compositionally biased region" description="Basic and acidic residues" evidence="1">
    <location>
        <begin position="342"/>
        <end position="359"/>
    </location>
</feature>
<evidence type="ECO:0000256" key="1">
    <source>
        <dbReference type="SAM" id="MobiDB-lite"/>
    </source>
</evidence>
<name>A0AAV8UGE3_9RHOD</name>
<feature type="region of interest" description="Disordered" evidence="1">
    <location>
        <begin position="288"/>
        <end position="359"/>
    </location>
</feature>
<feature type="compositionally biased region" description="Basic and acidic residues" evidence="1">
    <location>
        <begin position="140"/>
        <end position="152"/>
    </location>
</feature>
<dbReference type="EMBL" id="JAMWBK010000010">
    <property type="protein sequence ID" value="KAJ8901549.1"/>
    <property type="molecule type" value="Genomic_DNA"/>
</dbReference>
<feature type="compositionally biased region" description="Basic and acidic residues" evidence="1">
    <location>
        <begin position="318"/>
        <end position="334"/>
    </location>
</feature>
<sequence length="481" mass="53574">MNDEVFDKLSRLGCPPARKQGGALMWTAYSASQAFCSVSACYEHDLEWTIATKEEDKTPAATDAKRILRVLRLLDLGHTLRQEHLRSIETDSSARKKVTIAISSFLEKVIARRGVEGLRLKKRSSRVHPKSAVNLRSSRQQKDMDPGTGVVEDRGQTIRKHPKLEANVRPGRQITPSTNKAREQKPIQIEGLAPTQELEITMTTQGRDDDATGRTELSGNLGTRAEVETEPSVVARSSSGDLADNEPNRSATTSTPDASSTATQTNVPRELQGADHVNLVMESSNVPELPHLSREDDSETLHTDVPILQNPSPLRHTRTPEKPEPGPEPERVQRSELSSFKEPNDPDKENTETDLEKPDSRLALDWRITAPDSSESVKEVYKDILNPGNIIAQNDSRKLIANTRVEHSLRTRIQILRQASRPKETHLQQYKNQHVDGKSSRSSDTNVERDLFQQRYADAQQRIADAASAVSSGCDNLYGRD</sequence>
<dbReference type="Proteomes" id="UP001157974">
    <property type="component" value="Unassembled WGS sequence"/>
</dbReference>
<keyword evidence="3" id="KW-1185">Reference proteome</keyword>
<evidence type="ECO:0000313" key="2">
    <source>
        <dbReference type="EMBL" id="KAJ8901549.1"/>
    </source>
</evidence>
<comment type="caution">
    <text evidence="2">The sequence shown here is derived from an EMBL/GenBank/DDBJ whole genome shotgun (WGS) entry which is preliminary data.</text>
</comment>
<evidence type="ECO:0000313" key="3">
    <source>
        <dbReference type="Proteomes" id="UP001157974"/>
    </source>
</evidence>
<proteinExistence type="predicted"/>
<accession>A0AAV8UGE3</accession>
<feature type="compositionally biased region" description="Basic and acidic residues" evidence="1">
    <location>
        <begin position="433"/>
        <end position="447"/>
    </location>
</feature>
<organism evidence="2 3">
    <name type="scientific">Rhodosorus marinus</name>
    <dbReference type="NCBI Taxonomy" id="101924"/>
    <lineage>
        <taxon>Eukaryota</taxon>
        <taxon>Rhodophyta</taxon>
        <taxon>Stylonematophyceae</taxon>
        <taxon>Stylonematales</taxon>
        <taxon>Stylonemataceae</taxon>
        <taxon>Rhodosorus</taxon>
    </lineage>
</organism>
<reference evidence="2 3" key="1">
    <citation type="journal article" date="2023" name="Nat. Commun.">
        <title>Origin of minicircular mitochondrial genomes in red algae.</title>
        <authorList>
            <person name="Lee Y."/>
            <person name="Cho C.H."/>
            <person name="Lee Y.M."/>
            <person name="Park S.I."/>
            <person name="Yang J.H."/>
            <person name="West J.A."/>
            <person name="Bhattacharya D."/>
            <person name="Yoon H.S."/>
        </authorList>
    </citation>
    <scope>NUCLEOTIDE SEQUENCE [LARGE SCALE GENOMIC DNA]</scope>
    <source>
        <strain evidence="2 3">CCMP1338</strain>
        <tissue evidence="2">Whole cell</tissue>
    </source>
</reference>
<feature type="region of interest" description="Disordered" evidence="1">
    <location>
        <begin position="165"/>
        <end position="271"/>
    </location>
</feature>
<feature type="region of interest" description="Disordered" evidence="1">
    <location>
        <begin position="419"/>
        <end position="447"/>
    </location>
</feature>